<evidence type="ECO:0000313" key="10">
    <source>
        <dbReference type="Proteomes" id="UP000070134"/>
    </source>
</evidence>
<comment type="similarity">
    <text evidence="6">Belongs to the TRAFAC class OBG-HflX-like GTPase superfamily. HflX GTPase family.</text>
</comment>
<keyword evidence="10" id="KW-1185">Reference proteome</keyword>
<comment type="subunit">
    <text evidence="6">Monomer. Associates with the 50S ribosomal subunit.</text>
</comment>
<dbReference type="FunFam" id="3.40.50.11060:FF:000001">
    <property type="entry name" value="GTPase HflX"/>
    <property type="match status" value="1"/>
</dbReference>
<dbReference type="InterPro" id="IPR016496">
    <property type="entry name" value="GTPase_HflX"/>
</dbReference>
<dbReference type="InterPro" id="IPR032305">
    <property type="entry name" value="GTP-bd_M"/>
</dbReference>
<dbReference type="Proteomes" id="UP000070134">
    <property type="component" value="Chromosome"/>
</dbReference>
<dbReference type="Pfam" id="PF01926">
    <property type="entry name" value="MMR_HSR1"/>
    <property type="match status" value="1"/>
</dbReference>
<dbReference type="Pfam" id="PF13167">
    <property type="entry name" value="GTP-bdg_N"/>
    <property type="match status" value="1"/>
</dbReference>
<evidence type="ECO:0000256" key="1">
    <source>
        <dbReference type="ARBA" id="ARBA00022490"/>
    </source>
</evidence>
<dbReference type="GO" id="GO:0005525">
    <property type="term" value="F:GTP binding"/>
    <property type="evidence" value="ECO:0007669"/>
    <property type="project" value="UniProtKB-UniRule"/>
</dbReference>
<dbReference type="InterPro" id="IPR025121">
    <property type="entry name" value="GTPase_HflX_N"/>
</dbReference>
<dbReference type="SUPFAM" id="SSF52540">
    <property type="entry name" value="P-loop containing nucleoside triphosphate hydrolases"/>
    <property type="match status" value="1"/>
</dbReference>
<comment type="function">
    <text evidence="6">GTPase that associates with the 50S ribosomal subunit and may have a role during protein synthesis or ribosome biogenesis.</text>
</comment>
<dbReference type="InterPro" id="IPR030394">
    <property type="entry name" value="G_HFLX_dom"/>
</dbReference>
<accession>A0A127A0G0</accession>
<keyword evidence="4" id="KW-0460">Magnesium</keyword>
<keyword evidence="1 6" id="KW-0963">Cytoplasm</keyword>
<dbReference type="GO" id="GO:0046872">
    <property type="term" value="F:metal ion binding"/>
    <property type="evidence" value="ECO:0007669"/>
    <property type="project" value="UniProtKB-KW"/>
</dbReference>
<dbReference type="PANTHER" id="PTHR10229:SF0">
    <property type="entry name" value="GTP-BINDING PROTEIN 6-RELATED"/>
    <property type="match status" value="1"/>
</dbReference>
<dbReference type="PANTHER" id="PTHR10229">
    <property type="entry name" value="GTP-BINDING PROTEIN HFLX"/>
    <property type="match status" value="1"/>
</dbReference>
<dbReference type="InterPro" id="IPR027417">
    <property type="entry name" value="P-loop_NTPase"/>
</dbReference>
<gene>
    <name evidence="6" type="primary">hflX</name>
    <name evidence="9" type="ORF">SA2016_1695</name>
</gene>
<proteinExistence type="inferred from homology"/>
<dbReference type="OrthoDB" id="9812272at2"/>
<dbReference type="Pfam" id="PF16360">
    <property type="entry name" value="GTP-bdg_M"/>
    <property type="match status" value="1"/>
</dbReference>
<dbReference type="EMBL" id="CP014518">
    <property type="protein sequence ID" value="AMM32371.1"/>
    <property type="molecule type" value="Genomic_DNA"/>
</dbReference>
<dbReference type="CDD" id="cd01878">
    <property type="entry name" value="HflX"/>
    <property type="match status" value="1"/>
</dbReference>
<dbReference type="Gene3D" id="3.40.50.11060">
    <property type="entry name" value="GTPase HflX, N-terminal domain"/>
    <property type="match status" value="1"/>
</dbReference>
<dbReference type="GO" id="GO:0003924">
    <property type="term" value="F:GTPase activity"/>
    <property type="evidence" value="ECO:0007669"/>
    <property type="project" value="UniProtKB-UniRule"/>
</dbReference>
<feature type="region of interest" description="Disordered" evidence="7">
    <location>
        <begin position="1"/>
        <end position="28"/>
    </location>
</feature>
<dbReference type="NCBIfam" id="TIGR03156">
    <property type="entry name" value="GTP_HflX"/>
    <property type="match status" value="1"/>
</dbReference>
<dbReference type="AlphaFoldDB" id="A0A127A0G0"/>
<dbReference type="PRINTS" id="PR00326">
    <property type="entry name" value="GTP1OBG"/>
</dbReference>
<dbReference type="GO" id="GO:0005737">
    <property type="term" value="C:cytoplasm"/>
    <property type="evidence" value="ECO:0007669"/>
    <property type="project" value="UniProtKB-SubCell"/>
</dbReference>
<feature type="region of interest" description="Disordered" evidence="7">
    <location>
        <begin position="40"/>
        <end position="64"/>
    </location>
</feature>
<dbReference type="PATRIC" id="fig|37927.3.peg.1745"/>
<dbReference type="RefSeq" id="WP_066497282.1">
    <property type="nucleotide sequence ID" value="NZ_BJMO01000014.1"/>
</dbReference>
<evidence type="ECO:0000259" key="8">
    <source>
        <dbReference type="PROSITE" id="PS51705"/>
    </source>
</evidence>
<dbReference type="InterPro" id="IPR006073">
    <property type="entry name" value="GTP-bd"/>
</dbReference>
<keyword evidence="2" id="KW-0479">Metal-binding</keyword>
<evidence type="ECO:0000256" key="6">
    <source>
        <dbReference type="HAMAP-Rule" id="MF_00900"/>
    </source>
</evidence>
<dbReference type="InterPro" id="IPR042108">
    <property type="entry name" value="GTPase_HflX_N_sf"/>
</dbReference>
<dbReference type="HAMAP" id="MF_00900">
    <property type="entry name" value="GTPase_HflX"/>
    <property type="match status" value="1"/>
</dbReference>
<dbReference type="KEGG" id="satk:SA2016_1695"/>
<name>A0A127A0G0_9MICC</name>
<evidence type="ECO:0000256" key="7">
    <source>
        <dbReference type="SAM" id="MobiDB-lite"/>
    </source>
</evidence>
<evidence type="ECO:0000313" key="9">
    <source>
        <dbReference type="EMBL" id="AMM32371.1"/>
    </source>
</evidence>
<feature type="compositionally biased region" description="Basic and acidic residues" evidence="7">
    <location>
        <begin position="40"/>
        <end position="57"/>
    </location>
</feature>
<sequence length="535" mass="57990">MTDEQHTTGSSRAAGGSDAPQDLSPADIQAVIDRILAKEEAATAKGSRADQRSERPRGALGDGRALAISDVETEHGDYDGDQQDLAERRALRRVAGLSTELEDITEVEYRQLRLERVVLAGLWSEGTLEDAENSLRELAALAETAGSEVLDGVVQRRQKPDAGTFLGSGKALELRDIVAATGADTVVVDSELSPSQRRGLEDIVKVKVIDRTALILDIFAQHAKSREGKAQVELAQLEYLLPRLRGWGESMSRQAGGRVGAAGGGIGSRGPGETKIELDRRRIRTRMAKLRREIAGMKPARETKRANRKRNEVPSVAIAGYTNAGKSSLLNRLTDAGVLVQNALFATLDPTVRRAETPDGLPYTLADTVGFVRSLPTQLVEAFRSTLEEVADADLILHVVDASHPDPEGQIAAVRAVLADVDARKVPEIIVLNKADAADPFVLERLRQREPRHVVVSARTGQGIAELKEAISDAIPRPDVALTILVPYSRGDILNRLHTSSAEIRSLEHVESGTRVEVVVREEFAAELEPFVVHD</sequence>
<evidence type="ECO:0000256" key="4">
    <source>
        <dbReference type="ARBA" id="ARBA00022842"/>
    </source>
</evidence>
<organism evidence="9 10">
    <name type="scientific">Sinomonas atrocyanea</name>
    <dbReference type="NCBI Taxonomy" id="37927"/>
    <lineage>
        <taxon>Bacteria</taxon>
        <taxon>Bacillati</taxon>
        <taxon>Actinomycetota</taxon>
        <taxon>Actinomycetes</taxon>
        <taxon>Micrococcales</taxon>
        <taxon>Micrococcaceae</taxon>
        <taxon>Sinomonas</taxon>
    </lineage>
</organism>
<keyword evidence="5 6" id="KW-0342">GTP-binding</keyword>
<protein>
    <recommendedName>
        <fullName evidence="6">GTPase HflX</fullName>
    </recommendedName>
    <alternativeName>
        <fullName evidence="6">GTP-binding protein HflX</fullName>
    </alternativeName>
</protein>
<dbReference type="GO" id="GO:0043022">
    <property type="term" value="F:ribosome binding"/>
    <property type="evidence" value="ECO:0007669"/>
    <property type="project" value="TreeGrafter"/>
</dbReference>
<feature type="domain" description="Hflx-type G" evidence="8">
    <location>
        <begin position="314"/>
        <end position="479"/>
    </location>
</feature>
<evidence type="ECO:0000256" key="5">
    <source>
        <dbReference type="ARBA" id="ARBA00023134"/>
    </source>
</evidence>
<dbReference type="Gene3D" id="6.10.250.2860">
    <property type="match status" value="1"/>
</dbReference>
<keyword evidence="3 6" id="KW-0547">Nucleotide-binding</keyword>
<comment type="subcellular location">
    <subcellularLocation>
        <location evidence="6">Cytoplasm</location>
    </subcellularLocation>
    <text evidence="6">May associate with membranes.</text>
</comment>
<reference evidence="9 10" key="1">
    <citation type="submission" date="2016-02" db="EMBL/GenBank/DDBJ databases">
        <title>Complete genome of Sinomonas atrocyanea KCTC 3377.</title>
        <authorList>
            <person name="Kim K.M."/>
        </authorList>
    </citation>
    <scope>NUCLEOTIDE SEQUENCE [LARGE SCALE GENOMIC DNA]</scope>
    <source>
        <strain evidence="9 10">KCTC 3377</strain>
    </source>
</reference>
<dbReference type="STRING" id="37927.SA2016_1695"/>
<evidence type="ECO:0000256" key="2">
    <source>
        <dbReference type="ARBA" id="ARBA00022723"/>
    </source>
</evidence>
<dbReference type="PROSITE" id="PS51705">
    <property type="entry name" value="G_HFLX"/>
    <property type="match status" value="1"/>
</dbReference>
<evidence type="ECO:0000256" key="3">
    <source>
        <dbReference type="ARBA" id="ARBA00022741"/>
    </source>
</evidence>
<dbReference type="Gene3D" id="3.40.50.300">
    <property type="entry name" value="P-loop containing nucleotide triphosphate hydrolases"/>
    <property type="match status" value="1"/>
</dbReference>